<organism evidence="2 3">
    <name type="scientific">Vibrio marisflavi CECT 7928</name>
    <dbReference type="NCBI Taxonomy" id="634439"/>
    <lineage>
        <taxon>Bacteria</taxon>
        <taxon>Pseudomonadati</taxon>
        <taxon>Pseudomonadota</taxon>
        <taxon>Gammaproteobacteria</taxon>
        <taxon>Vibrionales</taxon>
        <taxon>Vibrionaceae</taxon>
        <taxon>Vibrio</taxon>
    </lineage>
</organism>
<proteinExistence type="predicted"/>
<gene>
    <name evidence="2" type="ORF">VMF7928_02084</name>
</gene>
<dbReference type="RefSeq" id="WP_237361398.1">
    <property type="nucleotide sequence ID" value="NZ_CAKLDM010000002.1"/>
</dbReference>
<dbReference type="Proteomes" id="UP000838748">
    <property type="component" value="Unassembled WGS sequence"/>
</dbReference>
<keyword evidence="3" id="KW-1185">Reference proteome</keyword>
<evidence type="ECO:0000313" key="3">
    <source>
        <dbReference type="Proteomes" id="UP000838748"/>
    </source>
</evidence>
<reference evidence="2" key="1">
    <citation type="submission" date="2021-11" db="EMBL/GenBank/DDBJ databases">
        <authorList>
            <person name="Rodrigo-Torres L."/>
            <person name="Arahal R. D."/>
            <person name="Lucena T."/>
        </authorList>
    </citation>
    <scope>NUCLEOTIDE SEQUENCE</scope>
    <source>
        <strain evidence="2">CECT 7928</strain>
    </source>
</reference>
<evidence type="ECO:0000256" key="1">
    <source>
        <dbReference type="SAM" id="MobiDB-lite"/>
    </source>
</evidence>
<feature type="region of interest" description="Disordered" evidence="1">
    <location>
        <begin position="1"/>
        <end position="41"/>
    </location>
</feature>
<protein>
    <recommendedName>
        <fullName evidence="4">Chromosome segregation ATPase</fullName>
    </recommendedName>
</protein>
<accession>A0ABM9A500</accession>
<comment type="caution">
    <text evidence="2">The sequence shown here is derived from an EMBL/GenBank/DDBJ whole genome shotgun (WGS) entry which is preliminary data.</text>
</comment>
<sequence length="102" mass="11322">MVSINGLPPTLISSPNKTQKAYKKRAQEASAPDDSTVSKPTKVANAVAQSIRNVAESEIDYSNLQYDYPPGENRKAMSYYLDVLNQSKRDELARLIGVDIYI</sequence>
<name>A0ABM9A500_9VIBR</name>
<evidence type="ECO:0008006" key="4">
    <source>
        <dbReference type="Google" id="ProtNLM"/>
    </source>
</evidence>
<dbReference type="EMBL" id="CAKLDM010000002">
    <property type="protein sequence ID" value="CAH0539354.1"/>
    <property type="molecule type" value="Genomic_DNA"/>
</dbReference>
<evidence type="ECO:0000313" key="2">
    <source>
        <dbReference type="EMBL" id="CAH0539354.1"/>
    </source>
</evidence>